<dbReference type="Gene3D" id="2.115.10.20">
    <property type="entry name" value="Glycosyl hydrolase domain, family 43"/>
    <property type="match status" value="1"/>
</dbReference>
<feature type="active site" description="Proton donor" evidence="5">
    <location>
        <position position="212"/>
    </location>
</feature>
<reference evidence="9" key="1">
    <citation type="submission" date="2022-12" db="EMBL/GenBank/DDBJ databases">
        <authorList>
            <person name="Petersen C."/>
        </authorList>
    </citation>
    <scope>NUCLEOTIDE SEQUENCE</scope>
    <source>
        <strain evidence="9">IBT 30728</strain>
    </source>
</reference>
<keyword evidence="2 8" id="KW-0732">Signal</keyword>
<feature type="site" description="Important for catalytic activity, responsible for pKa modulation of the active site Glu and correct orientation of both the proton donor and substrate" evidence="6">
    <location>
        <position position="149"/>
    </location>
</feature>
<evidence type="ECO:0000256" key="8">
    <source>
        <dbReference type="SAM" id="SignalP"/>
    </source>
</evidence>
<evidence type="ECO:0000313" key="10">
    <source>
        <dbReference type="Proteomes" id="UP001148312"/>
    </source>
</evidence>
<dbReference type="EMBL" id="JAPWDQ010000004">
    <property type="protein sequence ID" value="KAJ5488865.1"/>
    <property type="molecule type" value="Genomic_DNA"/>
</dbReference>
<dbReference type="Proteomes" id="UP001148312">
    <property type="component" value="Unassembled WGS sequence"/>
</dbReference>
<evidence type="ECO:0000256" key="3">
    <source>
        <dbReference type="ARBA" id="ARBA00022801"/>
    </source>
</evidence>
<sequence length="320" mass="33578">MSSNTRFAFALSLLMGSAAIAEPTLAINSDFADPCVISTGDGHYAFATGGNGVNVQMAHSTDFTNWELMSGHDAMPGPYPSWVAGSPAIWAPDVIQRDDGKFIMYVSASASQDASKHCVGAAVADQVTGPYTLEQSPLACPLDKGGAIDADGFKDGNTYYVVYKIDGNSLNQGNTLNPTPIMLQQLNSDGVTPNGDPVQLIDRDNNDGPLVEAPSLVNVGGTYYLTFSSNWYNTPKYDVSYAIASSVTGPYNKVQYPDAPLLVSGHSSSAGALSGPGGADFNGDGSKIVFHAFKNGKNIDDGRAMYVADINVSNGVIHVL</sequence>
<reference evidence="9" key="2">
    <citation type="journal article" date="2023" name="IMA Fungus">
        <title>Comparative genomic study of the Penicillium genus elucidates a diverse pangenome and 15 lateral gene transfer events.</title>
        <authorList>
            <person name="Petersen C."/>
            <person name="Sorensen T."/>
            <person name="Nielsen M.R."/>
            <person name="Sondergaard T.E."/>
            <person name="Sorensen J.L."/>
            <person name="Fitzpatrick D.A."/>
            <person name="Frisvad J.C."/>
            <person name="Nielsen K.L."/>
        </authorList>
    </citation>
    <scope>NUCLEOTIDE SEQUENCE</scope>
    <source>
        <strain evidence="9">IBT 30728</strain>
    </source>
</reference>
<evidence type="ECO:0000313" key="9">
    <source>
        <dbReference type="EMBL" id="KAJ5488865.1"/>
    </source>
</evidence>
<keyword evidence="3 7" id="KW-0378">Hydrolase</keyword>
<organism evidence="9 10">
    <name type="scientific">Penicillium diatomitis</name>
    <dbReference type="NCBI Taxonomy" id="2819901"/>
    <lineage>
        <taxon>Eukaryota</taxon>
        <taxon>Fungi</taxon>
        <taxon>Dikarya</taxon>
        <taxon>Ascomycota</taxon>
        <taxon>Pezizomycotina</taxon>
        <taxon>Eurotiomycetes</taxon>
        <taxon>Eurotiomycetidae</taxon>
        <taxon>Eurotiales</taxon>
        <taxon>Aspergillaceae</taxon>
        <taxon>Penicillium</taxon>
    </lineage>
</organism>
<dbReference type="InterPro" id="IPR051795">
    <property type="entry name" value="Glycosyl_Hydrlase_43"/>
</dbReference>
<dbReference type="InterPro" id="IPR006710">
    <property type="entry name" value="Glyco_hydro_43"/>
</dbReference>
<proteinExistence type="inferred from homology"/>
<keyword evidence="10" id="KW-1185">Reference proteome</keyword>
<evidence type="ECO:0000256" key="1">
    <source>
        <dbReference type="ARBA" id="ARBA00009865"/>
    </source>
</evidence>
<evidence type="ECO:0000256" key="7">
    <source>
        <dbReference type="RuleBase" id="RU361187"/>
    </source>
</evidence>
<dbReference type="GO" id="GO:0004553">
    <property type="term" value="F:hydrolase activity, hydrolyzing O-glycosyl compounds"/>
    <property type="evidence" value="ECO:0007669"/>
    <property type="project" value="InterPro"/>
</dbReference>
<protein>
    <submittedName>
        <fullName evidence="9">2-5-diamino-6-ribosylamino-4(3H)-pyrimidinone 5'-phosphate reductase</fullName>
    </submittedName>
</protein>
<gene>
    <name evidence="9" type="ORF">N7539_003755</name>
</gene>
<dbReference type="SUPFAM" id="SSF75005">
    <property type="entry name" value="Arabinanase/levansucrase/invertase"/>
    <property type="match status" value="1"/>
</dbReference>
<comment type="similarity">
    <text evidence="1 7">Belongs to the glycosyl hydrolase 43 family.</text>
</comment>
<dbReference type="RefSeq" id="XP_056790898.1">
    <property type="nucleotide sequence ID" value="XM_056933357.1"/>
</dbReference>
<comment type="caution">
    <text evidence="9">The sequence shown here is derived from an EMBL/GenBank/DDBJ whole genome shotgun (WGS) entry which is preliminary data.</text>
</comment>
<evidence type="ECO:0000256" key="5">
    <source>
        <dbReference type="PIRSR" id="PIRSR606710-1"/>
    </source>
</evidence>
<dbReference type="PANTHER" id="PTHR42812">
    <property type="entry name" value="BETA-XYLOSIDASE"/>
    <property type="match status" value="1"/>
</dbReference>
<dbReference type="PANTHER" id="PTHR42812:SF5">
    <property type="entry name" value="ENDO-ARABINASE"/>
    <property type="match status" value="1"/>
</dbReference>
<accession>A0A9W9XCH3</accession>
<dbReference type="CDD" id="cd08999">
    <property type="entry name" value="GH43_ABN-like"/>
    <property type="match status" value="1"/>
</dbReference>
<dbReference type="AlphaFoldDB" id="A0A9W9XCH3"/>
<keyword evidence="4 7" id="KW-0326">Glycosidase</keyword>
<feature type="active site" description="Proton acceptor" evidence="5">
    <location>
        <position position="33"/>
    </location>
</feature>
<feature type="signal peptide" evidence="8">
    <location>
        <begin position="1"/>
        <end position="26"/>
    </location>
</feature>
<dbReference type="Pfam" id="PF04616">
    <property type="entry name" value="Glyco_hydro_43"/>
    <property type="match status" value="1"/>
</dbReference>
<evidence type="ECO:0000256" key="4">
    <source>
        <dbReference type="ARBA" id="ARBA00023295"/>
    </source>
</evidence>
<evidence type="ECO:0000256" key="6">
    <source>
        <dbReference type="PIRSR" id="PIRSR606710-2"/>
    </source>
</evidence>
<dbReference type="GO" id="GO:0005975">
    <property type="term" value="P:carbohydrate metabolic process"/>
    <property type="evidence" value="ECO:0007669"/>
    <property type="project" value="InterPro"/>
</dbReference>
<dbReference type="GeneID" id="81623606"/>
<dbReference type="InterPro" id="IPR023296">
    <property type="entry name" value="Glyco_hydro_beta-prop_sf"/>
</dbReference>
<evidence type="ECO:0000256" key="2">
    <source>
        <dbReference type="ARBA" id="ARBA00022729"/>
    </source>
</evidence>
<feature type="chain" id="PRO_5040757338" evidence="8">
    <location>
        <begin position="27"/>
        <end position="320"/>
    </location>
</feature>
<name>A0A9W9XCH3_9EURO</name>